<dbReference type="Pfam" id="PF01063">
    <property type="entry name" value="Aminotran_4"/>
    <property type="match status" value="1"/>
</dbReference>
<dbReference type="InterPro" id="IPR050571">
    <property type="entry name" value="Class-IV_PLP-Dep_Aminotrnsfr"/>
</dbReference>
<reference evidence="2 3" key="1">
    <citation type="submission" date="2016-07" db="EMBL/GenBank/DDBJ databases">
        <title>Pervasive Adenine N6-methylation of Active Genes in Fungi.</title>
        <authorList>
            <consortium name="DOE Joint Genome Institute"/>
            <person name="Mondo S.J."/>
            <person name="Dannebaum R.O."/>
            <person name="Kuo R.C."/>
            <person name="Labutti K."/>
            <person name="Haridas S."/>
            <person name="Kuo A."/>
            <person name="Salamov A."/>
            <person name="Ahrendt S.R."/>
            <person name="Lipzen A."/>
            <person name="Sullivan W."/>
            <person name="Andreopoulos W.B."/>
            <person name="Clum A."/>
            <person name="Lindquist E."/>
            <person name="Daum C."/>
            <person name="Ramamoorthy G.K."/>
            <person name="Gryganskyi A."/>
            <person name="Culley D."/>
            <person name="Magnuson J.K."/>
            <person name="James T.Y."/>
            <person name="O'Malley M.A."/>
            <person name="Stajich J.E."/>
            <person name="Spatafora J.W."/>
            <person name="Visel A."/>
            <person name="Grigoriev I.V."/>
        </authorList>
    </citation>
    <scope>NUCLEOTIDE SEQUENCE [LARGE SCALE GENOMIC DNA]</scope>
    <source>
        <strain evidence="2 3">NRRL 3301</strain>
    </source>
</reference>
<dbReference type="Proteomes" id="UP000242146">
    <property type="component" value="Unassembled WGS sequence"/>
</dbReference>
<keyword evidence="3" id="KW-1185">Reference proteome</keyword>
<dbReference type="SUPFAM" id="SSF56752">
    <property type="entry name" value="D-aminoacid aminotransferase-like PLP-dependent enzymes"/>
    <property type="match status" value="1"/>
</dbReference>
<dbReference type="InterPro" id="IPR036038">
    <property type="entry name" value="Aminotransferase-like"/>
</dbReference>
<dbReference type="PANTHER" id="PTHR42743">
    <property type="entry name" value="AMINO-ACID AMINOTRANSFERASE"/>
    <property type="match status" value="1"/>
</dbReference>
<organism evidence="2 3">
    <name type="scientific">Hesseltinella vesiculosa</name>
    <dbReference type="NCBI Taxonomy" id="101127"/>
    <lineage>
        <taxon>Eukaryota</taxon>
        <taxon>Fungi</taxon>
        <taxon>Fungi incertae sedis</taxon>
        <taxon>Mucoromycota</taxon>
        <taxon>Mucoromycotina</taxon>
        <taxon>Mucoromycetes</taxon>
        <taxon>Mucorales</taxon>
        <taxon>Cunninghamellaceae</taxon>
        <taxon>Hesseltinella</taxon>
    </lineage>
</organism>
<dbReference type="Gene3D" id="3.20.10.10">
    <property type="entry name" value="D-amino Acid Aminotransferase, subunit A, domain 2"/>
    <property type="match status" value="1"/>
</dbReference>
<proteinExistence type="inferred from homology"/>
<name>A0A1X2GIK5_9FUNG</name>
<dbReference type="EMBL" id="MCGT01000013">
    <property type="protein sequence ID" value="ORX54557.1"/>
    <property type="molecule type" value="Genomic_DNA"/>
</dbReference>
<dbReference type="InterPro" id="IPR043132">
    <property type="entry name" value="BCAT-like_C"/>
</dbReference>
<comment type="caution">
    <text evidence="2">The sequence shown here is derived from an EMBL/GenBank/DDBJ whole genome shotgun (WGS) entry which is preliminary data.</text>
</comment>
<dbReference type="GO" id="GO:0046394">
    <property type="term" value="P:carboxylic acid biosynthetic process"/>
    <property type="evidence" value="ECO:0007669"/>
    <property type="project" value="UniProtKB-ARBA"/>
</dbReference>
<dbReference type="AlphaFoldDB" id="A0A1X2GIK5"/>
<keyword evidence="2" id="KW-0032">Aminotransferase</keyword>
<gene>
    <name evidence="2" type="ORF">DM01DRAFT_1335686</name>
</gene>
<dbReference type="InterPro" id="IPR001544">
    <property type="entry name" value="Aminotrans_IV"/>
</dbReference>
<evidence type="ECO:0000313" key="2">
    <source>
        <dbReference type="EMBL" id="ORX54557.1"/>
    </source>
</evidence>
<sequence>MVAFQLLETILYNPQDGFYLLDHHLDRLGRSAHHFDFAAPDRAMIREQLDAQVPLDSPQRVRLLYDPQGGVSIEHSPLPDTTARDNLFGIENLEALKIKLDTTPTDTHDVFLQHKTTNRRAHDLARERTQVGHGEIFDVVLWNKLHQVTETSIANIAIRCQDTHGKAVWLTPSAQCGLLPGTFRQHLLDQGIIVEAEISTDDLIRAQQRGDLMICFNSVRKVYRVVLV</sequence>
<dbReference type="STRING" id="101127.A0A1X2GIK5"/>
<dbReference type="GO" id="GO:0008483">
    <property type="term" value="F:transaminase activity"/>
    <property type="evidence" value="ECO:0007669"/>
    <property type="project" value="UniProtKB-KW"/>
</dbReference>
<evidence type="ECO:0000256" key="1">
    <source>
        <dbReference type="ARBA" id="ARBA00009320"/>
    </source>
</evidence>
<evidence type="ECO:0000313" key="3">
    <source>
        <dbReference type="Proteomes" id="UP000242146"/>
    </source>
</evidence>
<dbReference type="PANTHER" id="PTHR42743:SF11">
    <property type="entry name" value="AMINODEOXYCHORISMATE LYASE"/>
    <property type="match status" value="1"/>
</dbReference>
<dbReference type="InterPro" id="IPR043131">
    <property type="entry name" value="BCAT-like_N"/>
</dbReference>
<protein>
    <submittedName>
        <fullName evidence="2">D-aminoacid aminotransferase-like PLP-dependent enzyme</fullName>
    </submittedName>
</protein>
<comment type="similarity">
    <text evidence="1">Belongs to the class-IV pyridoxal-phosphate-dependent aminotransferase family.</text>
</comment>
<accession>A0A1X2GIK5</accession>
<dbReference type="OrthoDB" id="64220at2759"/>
<keyword evidence="2" id="KW-0808">Transferase</keyword>
<dbReference type="Gene3D" id="3.30.470.10">
    <property type="match status" value="1"/>
</dbReference>